<feature type="domain" description="4Fe-4S ferredoxin-type" evidence="5">
    <location>
        <begin position="87"/>
        <end position="116"/>
    </location>
</feature>
<dbReference type="PROSITE" id="PS51379">
    <property type="entry name" value="4FE4S_FER_2"/>
    <property type="match status" value="2"/>
</dbReference>
<accession>X1CLT9</accession>
<protein>
    <recommendedName>
        <fullName evidence="5">4Fe-4S ferredoxin-type domain-containing protein</fullName>
    </recommendedName>
</protein>
<keyword evidence="3" id="KW-0408">Iron</keyword>
<comment type="caution">
    <text evidence="6">The sequence shown here is derived from an EMBL/GenBank/DDBJ whole genome shotgun (WGS) entry which is preliminary data.</text>
</comment>
<sequence>SKDEVLEILKKNQEDGLIIQPGNAQKPDFICSCCSCCCEALQRIKMLPNPADFITSNHFAVVDPDLCDGCETCVEICQMDAITMTDGTSLVNKQRCIGCGNCVAKCPSEALTLQKKEQVIIPPETEAELYNTIWDQKKVLLKRERKRQLRKEKRMK</sequence>
<evidence type="ECO:0000256" key="4">
    <source>
        <dbReference type="ARBA" id="ARBA00023014"/>
    </source>
</evidence>
<dbReference type="EMBL" id="BART01029104">
    <property type="protein sequence ID" value="GAG97148.1"/>
    <property type="molecule type" value="Genomic_DNA"/>
</dbReference>
<dbReference type="Pfam" id="PF13237">
    <property type="entry name" value="Fer4_10"/>
    <property type="match status" value="1"/>
</dbReference>
<evidence type="ECO:0000256" key="3">
    <source>
        <dbReference type="ARBA" id="ARBA00023004"/>
    </source>
</evidence>
<keyword evidence="1" id="KW-0004">4Fe-4S</keyword>
<organism evidence="6">
    <name type="scientific">marine sediment metagenome</name>
    <dbReference type="NCBI Taxonomy" id="412755"/>
    <lineage>
        <taxon>unclassified sequences</taxon>
        <taxon>metagenomes</taxon>
        <taxon>ecological metagenomes</taxon>
    </lineage>
</organism>
<evidence type="ECO:0000256" key="2">
    <source>
        <dbReference type="ARBA" id="ARBA00022723"/>
    </source>
</evidence>
<dbReference type="SUPFAM" id="SSF54862">
    <property type="entry name" value="4Fe-4S ferredoxins"/>
    <property type="match status" value="1"/>
</dbReference>
<dbReference type="Gene3D" id="3.30.70.20">
    <property type="match status" value="2"/>
</dbReference>
<dbReference type="InterPro" id="IPR050572">
    <property type="entry name" value="Fe-S_Ferredoxin"/>
</dbReference>
<gene>
    <name evidence="6" type="ORF">S01H4_51150</name>
</gene>
<dbReference type="AlphaFoldDB" id="X1CLT9"/>
<name>X1CLT9_9ZZZZ</name>
<dbReference type="InterPro" id="IPR017896">
    <property type="entry name" value="4Fe4S_Fe-S-bd"/>
</dbReference>
<feature type="non-terminal residue" evidence="6">
    <location>
        <position position="1"/>
    </location>
</feature>
<dbReference type="PANTHER" id="PTHR43687:SF1">
    <property type="entry name" value="FERREDOXIN III"/>
    <property type="match status" value="1"/>
</dbReference>
<dbReference type="InterPro" id="IPR017900">
    <property type="entry name" value="4Fe4S_Fe_S_CS"/>
</dbReference>
<proteinExistence type="predicted"/>
<dbReference type="PROSITE" id="PS00198">
    <property type="entry name" value="4FE4S_FER_1"/>
    <property type="match status" value="1"/>
</dbReference>
<keyword evidence="4" id="KW-0411">Iron-sulfur</keyword>
<evidence type="ECO:0000259" key="5">
    <source>
        <dbReference type="PROSITE" id="PS51379"/>
    </source>
</evidence>
<feature type="domain" description="4Fe-4S ferredoxin-type" evidence="5">
    <location>
        <begin position="58"/>
        <end position="86"/>
    </location>
</feature>
<reference evidence="6" key="1">
    <citation type="journal article" date="2014" name="Front. Microbiol.">
        <title>High frequency of phylogenetically diverse reductive dehalogenase-homologous genes in deep subseafloor sedimentary metagenomes.</title>
        <authorList>
            <person name="Kawai M."/>
            <person name="Futagami T."/>
            <person name="Toyoda A."/>
            <person name="Takaki Y."/>
            <person name="Nishi S."/>
            <person name="Hori S."/>
            <person name="Arai W."/>
            <person name="Tsubouchi T."/>
            <person name="Morono Y."/>
            <person name="Uchiyama I."/>
            <person name="Ito T."/>
            <person name="Fujiyama A."/>
            <person name="Inagaki F."/>
            <person name="Takami H."/>
        </authorList>
    </citation>
    <scope>NUCLEOTIDE SEQUENCE</scope>
    <source>
        <strain evidence="6">Expedition CK06-06</strain>
    </source>
</reference>
<evidence type="ECO:0000313" key="6">
    <source>
        <dbReference type="EMBL" id="GAG97148.1"/>
    </source>
</evidence>
<evidence type="ECO:0000256" key="1">
    <source>
        <dbReference type="ARBA" id="ARBA00022485"/>
    </source>
</evidence>
<keyword evidence="2" id="KW-0479">Metal-binding</keyword>
<dbReference type="GO" id="GO:0051539">
    <property type="term" value="F:4 iron, 4 sulfur cluster binding"/>
    <property type="evidence" value="ECO:0007669"/>
    <property type="project" value="UniProtKB-KW"/>
</dbReference>
<dbReference type="GO" id="GO:0046872">
    <property type="term" value="F:metal ion binding"/>
    <property type="evidence" value="ECO:0007669"/>
    <property type="project" value="UniProtKB-KW"/>
</dbReference>
<dbReference type="PANTHER" id="PTHR43687">
    <property type="entry name" value="ADENYLYLSULFATE REDUCTASE, BETA SUBUNIT"/>
    <property type="match status" value="1"/>
</dbReference>